<keyword evidence="3" id="KW-1185">Reference proteome</keyword>
<dbReference type="RefSeq" id="WP_202057395.1">
    <property type="nucleotide sequence ID" value="NZ_JAEQMY010000007.1"/>
</dbReference>
<gene>
    <name evidence="2" type="ORF">JKG68_07105</name>
</gene>
<name>A0A937CYR9_9HYPH</name>
<dbReference type="Gene3D" id="2.60.120.200">
    <property type="match status" value="1"/>
</dbReference>
<dbReference type="AlphaFoldDB" id="A0A937CYR9"/>
<dbReference type="InterPro" id="IPR048958">
    <property type="entry name" value="Polysacc_lyase_14"/>
</dbReference>
<dbReference type="PANTHER" id="PTHR40124">
    <property type="match status" value="1"/>
</dbReference>
<comment type="caution">
    <text evidence="2">The sequence shown here is derived from an EMBL/GenBank/DDBJ whole genome shotgun (WGS) entry which is preliminary data.</text>
</comment>
<evidence type="ECO:0000313" key="2">
    <source>
        <dbReference type="EMBL" id="MBL0403726.1"/>
    </source>
</evidence>
<evidence type="ECO:0000313" key="3">
    <source>
        <dbReference type="Proteomes" id="UP000605848"/>
    </source>
</evidence>
<dbReference type="Pfam" id="PF21294">
    <property type="entry name" value="Polysacc_lyase_14"/>
    <property type="match status" value="1"/>
</dbReference>
<evidence type="ECO:0000259" key="1">
    <source>
        <dbReference type="Pfam" id="PF21294"/>
    </source>
</evidence>
<protein>
    <recommendedName>
        <fullName evidence="1">Polysaccharide lyase 14 domain-containing protein</fullName>
    </recommendedName>
</protein>
<dbReference type="EMBL" id="JAEQMY010000007">
    <property type="protein sequence ID" value="MBL0403726.1"/>
    <property type="molecule type" value="Genomic_DNA"/>
</dbReference>
<proteinExistence type="predicted"/>
<dbReference type="Proteomes" id="UP000605848">
    <property type="component" value="Unassembled WGS sequence"/>
</dbReference>
<dbReference type="PANTHER" id="PTHR40124:SF1">
    <property type="entry name" value="DISAGGREGATASE RELATED REPEAT PROTEIN"/>
    <property type="match status" value="1"/>
</dbReference>
<sequence length="295" mass="32237">MLPNWKSCRWAHVLHVISAEMPRSVTRQYLSPIGLFGAITMLTLMPASAACRGSYAHQDTIELASLIPETKARSKFSHVWGRENISLLSGEAPAGVTVVRVGFPRGSVNPGNPSYPSGGAGFLYRLKAGAERACLTYRVRFPQTFDFARGGKLPGLFGGQAPRGCTARDLSIGFSARLMWRTSGVGELYLYSPDRSARCGDSIQAGAWTFPVGRWVTVQQEIELSPNEEHGDAVRIWIDEALVMEQAGLRLRDNREVAIAGLLFSTFFGGADASWASPTDQFADFTGFTIKWSPQ</sequence>
<accession>A0A937CYR9</accession>
<feature type="domain" description="Polysaccharide lyase 14" evidence="1">
    <location>
        <begin position="95"/>
        <end position="288"/>
    </location>
</feature>
<reference evidence="2" key="1">
    <citation type="submission" date="2021-01" db="EMBL/GenBank/DDBJ databases">
        <title>Microvirga sp.</title>
        <authorList>
            <person name="Kim M.K."/>
        </authorList>
    </citation>
    <scope>NUCLEOTIDE SEQUENCE</scope>
    <source>
        <strain evidence="2">5420S-16</strain>
    </source>
</reference>
<organism evidence="2 3">
    <name type="scientific">Microvirga aerilata</name>
    <dbReference type="NCBI Taxonomy" id="670292"/>
    <lineage>
        <taxon>Bacteria</taxon>
        <taxon>Pseudomonadati</taxon>
        <taxon>Pseudomonadota</taxon>
        <taxon>Alphaproteobacteria</taxon>
        <taxon>Hyphomicrobiales</taxon>
        <taxon>Methylobacteriaceae</taxon>
        <taxon>Microvirga</taxon>
    </lineage>
</organism>